<keyword evidence="5" id="KW-0732">Signal</keyword>
<keyword evidence="3" id="KW-0808">Transferase</keyword>
<dbReference type="OrthoDB" id="3763672at2759"/>
<dbReference type="InterPro" id="IPR029044">
    <property type="entry name" value="Nucleotide-diphossugar_trans"/>
</dbReference>
<comment type="similarity">
    <text evidence="1">Belongs to the glycosyltransferase 34 family.</text>
</comment>
<keyword evidence="7" id="KW-1185">Reference proteome</keyword>
<evidence type="ECO:0000256" key="2">
    <source>
        <dbReference type="ARBA" id="ARBA00022676"/>
    </source>
</evidence>
<keyword evidence="2" id="KW-0328">Glycosyltransferase</keyword>
<evidence type="ECO:0000313" key="7">
    <source>
        <dbReference type="Proteomes" id="UP000240883"/>
    </source>
</evidence>
<evidence type="ECO:0000256" key="3">
    <source>
        <dbReference type="ARBA" id="ARBA00022679"/>
    </source>
</evidence>
<feature type="signal peptide" evidence="5">
    <location>
        <begin position="1"/>
        <end position="26"/>
    </location>
</feature>
<dbReference type="EMBL" id="KZ678129">
    <property type="protein sequence ID" value="PSN73463.1"/>
    <property type="molecule type" value="Genomic_DNA"/>
</dbReference>
<accession>A0A2T2P795</accession>
<gene>
    <name evidence="6" type="ORF">BS50DRAFT_569000</name>
</gene>
<dbReference type="GO" id="GO:0016757">
    <property type="term" value="F:glycosyltransferase activity"/>
    <property type="evidence" value="ECO:0007669"/>
    <property type="project" value="UniProtKB-KW"/>
</dbReference>
<dbReference type="GO" id="GO:0006487">
    <property type="term" value="P:protein N-linked glycosylation"/>
    <property type="evidence" value="ECO:0007669"/>
    <property type="project" value="TreeGrafter"/>
</dbReference>
<feature type="region of interest" description="Disordered" evidence="4">
    <location>
        <begin position="374"/>
        <end position="398"/>
    </location>
</feature>
<evidence type="ECO:0000256" key="5">
    <source>
        <dbReference type="SAM" id="SignalP"/>
    </source>
</evidence>
<dbReference type="Gene3D" id="3.90.550.10">
    <property type="entry name" value="Spore Coat Polysaccharide Biosynthesis Protein SpsA, Chain A"/>
    <property type="match status" value="1"/>
</dbReference>
<organism evidence="6 7">
    <name type="scientific">Corynespora cassiicola Philippines</name>
    <dbReference type="NCBI Taxonomy" id="1448308"/>
    <lineage>
        <taxon>Eukaryota</taxon>
        <taxon>Fungi</taxon>
        <taxon>Dikarya</taxon>
        <taxon>Ascomycota</taxon>
        <taxon>Pezizomycotina</taxon>
        <taxon>Dothideomycetes</taxon>
        <taxon>Pleosporomycetidae</taxon>
        <taxon>Pleosporales</taxon>
        <taxon>Corynesporascaceae</taxon>
        <taxon>Corynespora</taxon>
    </lineage>
</organism>
<name>A0A2T2P795_CORCC</name>
<evidence type="ECO:0008006" key="8">
    <source>
        <dbReference type="Google" id="ProtNLM"/>
    </source>
</evidence>
<protein>
    <recommendedName>
        <fullName evidence="8">Nucleotide-diphospho-sugar transferase domain-containing protein</fullName>
    </recommendedName>
</protein>
<evidence type="ECO:0000313" key="6">
    <source>
        <dbReference type="EMBL" id="PSN73463.1"/>
    </source>
</evidence>
<evidence type="ECO:0000256" key="4">
    <source>
        <dbReference type="SAM" id="MobiDB-lite"/>
    </source>
</evidence>
<dbReference type="Pfam" id="PF05637">
    <property type="entry name" value="Glyco_transf_34"/>
    <property type="match status" value="1"/>
</dbReference>
<feature type="compositionally biased region" description="Acidic residues" evidence="4">
    <location>
        <begin position="381"/>
        <end position="390"/>
    </location>
</feature>
<evidence type="ECO:0000256" key="1">
    <source>
        <dbReference type="ARBA" id="ARBA00005664"/>
    </source>
</evidence>
<dbReference type="AlphaFoldDB" id="A0A2T2P795"/>
<sequence length="398" mass="45708">MLTTHRLSFLVLALILITSFFFLARREDGDSISHLPATVTSKFTPKPTISDAIVSLFESVRHPITEPYVDPSGAVHRLDATIWSKPLKKRLLILDIDTREPTGENQVFNNKTLNWEELEMRGGQLVSSAIMNHYLYAQIHGYDYKFVQAEHIPDHYDTWISPTTLRRYTPDYDFVVTMDADVTLTHLEVPLEWMFNKWGITRNTSIAMPWDTEEIHTENGVTAPISVDSKGKQVLNTGFMIVQNLGYTLEMLEAWMECTTEKRYKGCGRWKKEWSHEQRAFSEYIRYDFNPRGNNIVALPCDDTMGWPGMVDGYPGRITSDCNGNFVRHHTLDKELAKYSASNSVMQSLSQVLQKTLLRQQQTLYVNQSQIEEEKVSTDVENPDEDDEPVILEGLNSN</sequence>
<feature type="chain" id="PRO_5015517001" description="Nucleotide-diphospho-sugar transferase domain-containing protein" evidence="5">
    <location>
        <begin position="27"/>
        <end position="398"/>
    </location>
</feature>
<dbReference type="InterPro" id="IPR008630">
    <property type="entry name" value="Glyco_trans_34"/>
</dbReference>
<dbReference type="PANTHER" id="PTHR31306">
    <property type="entry name" value="ALPHA-1,6-MANNOSYLTRANSFERASE MNN11-RELATED"/>
    <property type="match status" value="1"/>
</dbReference>
<dbReference type="GO" id="GO:0000139">
    <property type="term" value="C:Golgi membrane"/>
    <property type="evidence" value="ECO:0007669"/>
    <property type="project" value="TreeGrafter"/>
</dbReference>
<dbReference type="PANTHER" id="PTHR31306:SF3">
    <property type="entry name" value="NUCLEOTIDE-DIPHOSPHO-SUGAR TRANSFERASE DOMAIN-CONTAINING PROTEIN"/>
    <property type="match status" value="1"/>
</dbReference>
<proteinExistence type="inferred from homology"/>
<dbReference type="Proteomes" id="UP000240883">
    <property type="component" value="Unassembled WGS sequence"/>
</dbReference>
<reference evidence="6 7" key="1">
    <citation type="journal article" date="2018" name="Front. Microbiol.">
        <title>Genome-Wide Analysis of Corynespora cassiicola Leaf Fall Disease Putative Effectors.</title>
        <authorList>
            <person name="Lopez D."/>
            <person name="Ribeiro S."/>
            <person name="Label P."/>
            <person name="Fumanal B."/>
            <person name="Venisse J.S."/>
            <person name="Kohler A."/>
            <person name="de Oliveira R.R."/>
            <person name="Labutti K."/>
            <person name="Lipzen A."/>
            <person name="Lail K."/>
            <person name="Bauer D."/>
            <person name="Ohm R.A."/>
            <person name="Barry K.W."/>
            <person name="Spatafora J."/>
            <person name="Grigoriev I.V."/>
            <person name="Martin F.M."/>
            <person name="Pujade-Renaud V."/>
        </authorList>
    </citation>
    <scope>NUCLEOTIDE SEQUENCE [LARGE SCALE GENOMIC DNA]</scope>
    <source>
        <strain evidence="6 7">Philippines</strain>
    </source>
</reference>